<evidence type="ECO:0000313" key="2">
    <source>
        <dbReference type="Proteomes" id="UP000177362"/>
    </source>
</evidence>
<name>A0A1G2KRQ3_9BACT</name>
<comment type="caution">
    <text evidence="1">The sequence shown here is derived from an EMBL/GenBank/DDBJ whole genome shotgun (WGS) entry which is preliminary data.</text>
</comment>
<evidence type="ECO:0000313" key="1">
    <source>
        <dbReference type="EMBL" id="OHA02023.1"/>
    </source>
</evidence>
<dbReference type="SUPFAM" id="SSF143011">
    <property type="entry name" value="RelE-like"/>
    <property type="match status" value="1"/>
</dbReference>
<proteinExistence type="predicted"/>
<protein>
    <recommendedName>
        <fullName evidence="3">Type II toxin-antitoxin system mRNA interferase toxin, RelE/StbE family</fullName>
    </recommendedName>
</protein>
<dbReference type="Proteomes" id="UP000177362">
    <property type="component" value="Unassembled WGS sequence"/>
</dbReference>
<dbReference type="EMBL" id="MHQJ01000002">
    <property type="protein sequence ID" value="OHA02023.1"/>
    <property type="molecule type" value="Genomic_DNA"/>
</dbReference>
<dbReference type="AlphaFoldDB" id="A0A1G2KRQ3"/>
<gene>
    <name evidence="1" type="ORF">A3C11_00005</name>
</gene>
<organism evidence="1 2">
    <name type="scientific">Candidatus Sungbacteria bacterium RIFCSPHIGHO2_02_FULL_49_12</name>
    <dbReference type="NCBI Taxonomy" id="1802271"/>
    <lineage>
        <taxon>Bacteria</taxon>
        <taxon>Candidatus Sungiibacteriota</taxon>
    </lineage>
</organism>
<reference evidence="1 2" key="1">
    <citation type="journal article" date="2016" name="Nat. Commun.">
        <title>Thousands of microbial genomes shed light on interconnected biogeochemical processes in an aquifer system.</title>
        <authorList>
            <person name="Anantharaman K."/>
            <person name="Brown C.T."/>
            <person name="Hug L.A."/>
            <person name="Sharon I."/>
            <person name="Castelle C.J."/>
            <person name="Probst A.J."/>
            <person name="Thomas B.C."/>
            <person name="Singh A."/>
            <person name="Wilkins M.J."/>
            <person name="Karaoz U."/>
            <person name="Brodie E.L."/>
            <person name="Williams K.H."/>
            <person name="Hubbard S.S."/>
            <person name="Banfield J.F."/>
        </authorList>
    </citation>
    <scope>NUCLEOTIDE SEQUENCE [LARGE SCALE GENOMIC DNA]</scope>
</reference>
<accession>A0A1G2KRQ3</accession>
<sequence length="84" mass="10257">MKIFQSNKFERSLKKLPRHTIEKAIERIFLFEQNPFDRRLDTHKLHGKLKNLWSFSVIDRIRVLFEFDKSDVILLDIGDHDLYR</sequence>
<evidence type="ECO:0008006" key="3">
    <source>
        <dbReference type="Google" id="ProtNLM"/>
    </source>
</evidence>
<dbReference type="Gene3D" id="3.30.2310.20">
    <property type="entry name" value="RelE-like"/>
    <property type="match status" value="1"/>
</dbReference>
<dbReference type="STRING" id="1802271.A3C11_00005"/>
<dbReference type="InterPro" id="IPR035093">
    <property type="entry name" value="RelE/ParE_toxin_dom_sf"/>
</dbReference>